<name>A0ACA9Y472_9ASCO</name>
<accession>A0ACA9Y472</accession>
<evidence type="ECO:0000313" key="2">
    <source>
        <dbReference type="Proteomes" id="UP001152531"/>
    </source>
</evidence>
<proteinExistence type="predicted"/>
<keyword evidence="2" id="KW-1185">Reference proteome</keyword>
<comment type="caution">
    <text evidence="1">The sequence shown here is derived from an EMBL/GenBank/DDBJ whole genome shotgun (WGS) entry which is preliminary data.</text>
</comment>
<dbReference type="Proteomes" id="UP001152531">
    <property type="component" value="Unassembled WGS sequence"/>
</dbReference>
<reference evidence="1" key="1">
    <citation type="submission" date="2022-06" db="EMBL/GenBank/DDBJ databases">
        <authorList>
            <person name="Legras J.-L."/>
            <person name="Devillers H."/>
            <person name="Grondin C."/>
        </authorList>
    </citation>
    <scope>NUCLEOTIDE SEQUENCE</scope>
    <source>
        <strain evidence="1">CLIB 1444</strain>
    </source>
</reference>
<sequence length="269" mass="30432">MNTIRFSDQENKITVDDGSNGKNVNKGKPLANKKRVRVPLGGKDSNKLFPTLNRSKSTIDNKVIPRPISRSSSTLGFTHKQPSQLLQRQHSVLQQSTPKISLSIPSQPKKSTLEYNENTIFNPQQANRPSELYQDDTDSLRKQIIPGKPPSDDLIFNDNTNLPAKVSRQIHNVDPIKRSKVSNKLDSYIQSRNELFQQLVDDENSVEVGPPSFNHRESPDFFEIPESNHEVSIDLGDFQINDTLDMNEVSRDSDEELGLNESDLRDLLD</sequence>
<protein>
    <submittedName>
        <fullName evidence="1">Uncharacterized protein</fullName>
    </submittedName>
</protein>
<organism evidence="1 2">
    <name type="scientific">[Candida] jaroonii</name>
    <dbReference type="NCBI Taxonomy" id="467808"/>
    <lineage>
        <taxon>Eukaryota</taxon>
        <taxon>Fungi</taxon>
        <taxon>Dikarya</taxon>
        <taxon>Ascomycota</taxon>
        <taxon>Saccharomycotina</taxon>
        <taxon>Pichiomycetes</taxon>
        <taxon>Debaryomycetaceae</taxon>
        <taxon>Yamadazyma</taxon>
    </lineage>
</organism>
<dbReference type="EMBL" id="CALSDN010000002">
    <property type="protein sequence ID" value="CAH6719725.1"/>
    <property type="molecule type" value="Genomic_DNA"/>
</dbReference>
<evidence type="ECO:0000313" key="1">
    <source>
        <dbReference type="EMBL" id="CAH6719725.1"/>
    </source>
</evidence>
<gene>
    <name evidence="1" type="ORF">CLIB1444_02S15104</name>
</gene>